<gene>
    <name evidence="4" type="primary">LOC100370377</name>
</gene>
<protein>
    <submittedName>
        <fullName evidence="4">Uncharacterized protein LOC100370377</fullName>
    </submittedName>
</protein>
<accession>A0ABM0GUP6</accession>
<feature type="region of interest" description="Disordered" evidence="1">
    <location>
        <begin position="85"/>
        <end position="104"/>
    </location>
</feature>
<reference evidence="4" key="1">
    <citation type="submission" date="2025-08" db="UniProtKB">
        <authorList>
            <consortium name="RefSeq"/>
        </authorList>
    </citation>
    <scope>IDENTIFICATION</scope>
    <source>
        <tissue evidence="4">Testes</tissue>
    </source>
</reference>
<evidence type="ECO:0000313" key="3">
    <source>
        <dbReference type="Proteomes" id="UP000694865"/>
    </source>
</evidence>
<evidence type="ECO:0000256" key="1">
    <source>
        <dbReference type="SAM" id="MobiDB-lite"/>
    </source>
</evidence>
<dbReference type="Proteomes" id="UP000694865">
    <property type="component" value="Unplaced"/>
</dbReference>
<keyword evidence="2" id="KW-1133">Transmembrane helix</keyword>
<keyword evidence="2" id="KW-0812">Transmembrane</keyword>
<feature type="transmembrane region" description="Helical" evidence="2">
    <location>
        <begin position="59"/>
        <end position="81"/>
    </location>
</feature>
<evidence type="ECO:0000256" key="2">
    <source>
        <dbReference type="SAM" id="Phobius"/>
    </source>
</evidence>
<evidence type="ECO:0000313" key="4">
    <source>
        <dbReference type="RefSeq" id="XP_002737741.1"/>
    </source>
</evidence>
<sequence length="104" mass="11435">MSGNTTIPPRTVPDTRKVVPFDPEVHKSMKFDSTDVKSVEGEQETKQPDVYVDLAKRKLLTLMLGLVLGGVIIAVVLGIVLGTRGEDDEHGYRNSTTELTSEEH</sequence>
<keyword evidence="3" id="KW-1185">Reference proteome</keyword>
<proteinExistence type="predicted"/>
<dbReference type="GeneID" id="100370377"/>
<feature type="compositionally biased region" description="Polar residues" evidence="1">
    <location>
        <begin position="93"/>
        <end position="104"/>
    </location>
</feature>
<keyword evidence="2" id="KW-0472">Membrane</keyword>
<dbReference type="RefSeq" id="XP_002737741.1">
    <property type="nucleotide sequence ID" value="XM_002737695.2"/>
</dbReference>
<organism evidence="3 4">
    <name type="scientific">Saccoglossus kowalevskii</name>
    <name type="common">Acorn worm</name>
    <dbReference type="NCBI Taxonomy" id="10224"/>
    <lineage>
        <taxon>Eukaryota</taxon>
        <taxon>Metazoa</taxon>
        <taxon>Hemichordata</taxon>
        <taxon>Enteropneusta</taxon>
        <taxon>Harrimaniidae</taxon>
        <taxon>Saccoglossus</taxon>
    </lineage>
</organism>
<name>A0ABM0GUP6_SACKO</name>